<dbReference type="InterPro" id="IPR034733">
    <property type="entry name" value="AcCoA_carboxyl_beta"/>
</dbReference>
<dbReference type="PANTHER" id="PTHR42995">
    <property type="entry name" value="ACETYL-COENZYME A CARBOXYLASE CARBOXYL TRANSFERASE SUBUNIT BETA, CHLOROPLASTIC"/>
    <property type="match status" value="1"/>
</dbReference>
<dbReference type="Pfam" id="PF01039">
    <property type="entry name" value="Carboxyl_trans"/>
    <property type="match status" value="1"/>
</dbReference>
<comment type="subunit">
    <text evidence="5">Acetyl-CoA carboxylase is a heterohexamer composed of biotin carboxyl carrier protein (AccB), biotin carboxylase (AccC) and two subunits each of ACCase subunit alpha (AccA) and ACCase subunit beta (AccD).</text>
</comment>
<proteinExistence type="inferred from homology"/>
<keyword evidence="1 5" id="KW-0444">Lipid biosynthesis</keyword>
<keyword evidence="5" id="KW-0547">Nucleotide-binding</keyword>
<dbReference type="HAMAP" id="MF_01395">
    <property type="entry name" value="AcetylCoA_CT_beta"/>
    <property type="match status" value="1"/>
</dbReference>
<evidence type="ECO:0000256" key="2">
    <source>
        <dbReference type="ARBA" id="ARBA00022679"/>
    </source>
</evidence>
<dbReference type="GO" id="GO:0009317">
    <property type="term" value="C:acetyl-CoA carboxylase complex"/>
    <property type="evidence" value="ECO:0007669"/>
    <property type="project" value="InterPro"/>
</dbReference>
<dbReference type="EC" id="2.1.3.15" evidence="5"/>
<evidence type="ECO:0000256" key="3">
    <source>
        <dbReference type="ARBA" id="ARBA00022771"/>
    </source>
</evidence>
<dbReference type="Proteomes" id="UP000198564">
    <property type="component" value="Unassembled WGS sequence"/>
</dbReference>
<keyword evidence="5" id="KW-0275">Fatty acid biosynthesis</keyword>
<evidence type="ECO:0000256" key="4">
    <source>
        <dbReference type="ARBA" id="ARBA00023098"/>
    </source>
</evidence>
<dbReference type="InterPro" id="IPR029045">
    <property type="entry name" value="ClpP/crotonase-like_dom_sf"/>
</dbReference>
<dbReference type="OrthoDB" id="9772975at2"/>
<protein>
    <recommendedName>
        <fullName evidence="5">Acetyl-coenzyme A carboxylase carboxyl transferase subunit beta</fullName>
        <shortName evidence="5">ACCase subunit beta</shortName>
        <shortName evidence="5">Acetyl-CoA carboxylase carboxyltransferase subunit beta</shortName>
        <ecNumber evidence="5">2.1.3.15</ecNumber>
    </recommendedName>
</protein>
<comment type="caution">
    <text evidence="5">Lacks conserved residue(s) required for the propagation of feature annotation.</text>
</comment>
<dbReference type="GO" id="GO:0008270">
    <property type="term" value="F:zinc ion binding"/>
    <property type="evidence" value="ECO:0007669"/>
    <property type="project" value="UniProtKB-UniRule"/>
</dbReference>
<evidence type="ECO:0000313" key="7">
    <source>
        <dbReference type="EMBL" id="SEI48550.1"/>
    </source>
</evidence>
<keyword evidence="5" id="KW-0479">Metal-binding</keyword>
<dbReference type="PANTHER" id="PTHR42995:SF5">
    <property type="entry name" value="ACETYL-COENZYME A CARBOXYLASE CARBOXYL TRANSFERASE SUBUNIT BETA, CHLOROPLASTIC"/>
    <property type="match status" value="1"/>
</dbReference>
<accession>A0A1H6R9U6</accession>
<reference evidence="8" key="1">
    <citation type="submission" date="2016-10" db="EMBL/GenBank/DDBJ databases">
        <authorList>
            <person name="Varghese N."/>
            <person name="Submissions S."/>
        </authorList>
    </citation>
    <scope>NUCLEOTIDE SEQUENCE [LARGE SCALE GENOMIC DNA]</scope>
    <source>
        <strain evidence="8">DSM 25751</strain>
    </source>
</reference>
<comment type="subcellular location">
    <subcellularLocation>
        <location evidence="5">Cytoplasm</location>
    </subcellularLocation>
</comment>
<keyword evidence="4 5" id="KW-0443">Lipid metabolism</keyword>
<dbReference type="EMBL" id="FNYW01000001">
    <property type="protein sequence ID" value="SEI48550.1"/>
    <property type="molecule type" value="Genomic_DNA"/>
</dbReference>
<dbReference type="GO" id="GO:0006633">
    <property type="term" value="P:fatty acid biosynthetic process"/>
    <property type="evidence" value="ECO:0007669"/>
    <property type="project" value="UniProtKB-KW"/>
</dbReference>
<dbReference type="GO" id="GO:0016743">
    <property type="term" value="F:carboxyl- or carbamoyltransferase activity"/>
    <property type="evidence" value="ECO:0007669"/>
    <property type="project" value="UniProtKB-UniRule"/>
</dbReference>
<dbReference type="GO" id="GO:2001295">
    <property type="term" value="P:malonyl-CoA biosynthetic process"/>
    <property type="evidence" value="ECO:0007669"/>
    <property type="project" value="UniProtKB-UniRule"/>
</dbReference>
<name>A0A1H6R9U6_9LACT</name>
<evidence type="ECO:0000259" key="6">
    <source>
        <dbReference type="PROSITE" id="PS50980"/>
    </source>
</evidence>
<keyword evidence="5" id="KW-0862">Zinc</keyword>
<dbReference type="UniPathway" id="UPA00655">
    <property type="reaction ID" value="UER00711"/>
</dbReference>
<comment type="catalytic activity">
    <reaction evidence="5">
        <text>N(6)-carboxybiotinyl-L-lysyl-[protein] + acetyl-CoA = N(6)-biotinyl-L-lysyl-[protein] + malonyl-CoA</text>
        <dbReference type="Rhea" id="RHEA:54728"/>
        <dbReference type="Rhea" id="RHEA-COMP:10505"/>
        <dbReference type="Rhea" id="RHEA-COMP:10506"/>
        <dbReference type="ChEBI" id="CHEBI:57288"/>
        <dbReference type="ChEBI" id="CHEBI:57384"/>
        <dbReference type="ChEBI" id="CHEBI:83144"/>
        <dbReference type="ChEBI" id="CHEBI:83145"/>
        <dbReference type="EC" id="2.1.3.15"/>
    </reaction>
</comment>
<keyword evidence="3 5" id="KW-0863">Zinc-finger</keyword>
<evidence type="ECO:0000313" key="8">
    <source>
        <dbReference type="Proteomes" id="UP000198564"/>
    </source>
</evidence>
<evidence type="ECO:0000256" key="5">
    <source>
        <dbReference type="HAMAP-Rule" id="MF_01395"/>
    </source>
</evidence>
<feature type="binding site" evidence="5">
    <location>
        <position position="49"/>
    </location>
    <ligand>
        <name>Zn(2+)</name>
        <dbReference type="ChEBI" id="CHEBI:29105"/>
    </ligand>
</feature>
<keyword evidence="8" id="KW-1185">Reference proteome</keyword>
<keyword evidence="5" id="KW-0067">ATP-binding</keyword>
<dbReference type="RefSeq" id="WP_091631764.1">
    <property type="nucleotide sequence ID" value="NZ_FNYW01000001.1"/>
</dbReference>
<dbReference type="STRING" id="1130080.SAMN04488113_10181"/>
<organism evidence="7 8">
    <name type="scientific">Alkalibacterium gilvum</name>
    <dbReference type="NCBI Taxonomy" id="1130080"/>
    <lineage>
        <taxon>Bacteria</taxon>
        <taxon>Bacillati</taxon>
        <taxon>Bacillota</taxon>
        <taxon>Bacilli</taxon>
        <taxon>Lactobacillales</taxon>
        <taxon>Carnobacteriaceae</taxon>
        <taxon>Alkalibacterium</taxon>
    </lineage>
</organism>
<dbReference type="AlphaFoldDB" id="A0A1H6R9U6"/>
<dbReference type="GO" id="GO:0003989">
    <property type="term" value="F:acetyl-CoA carboxylase activity"/>
    <property type="evidence" value="ECO:0007669"/>
    <property type="project" value="InterPro"/>
</dbReference>
<dbReference type="InterPro" id="IPR000438">
    <property type="entry name" value="Acetyl_CoA_COase_Trfase_b_su"/>
</dbReference>
<keyword evidence="5" id="KW-0276">Fatty acid metabolism</keyword>
<dbReference type="PRINTS" id="PR01070">
    <property type="entry name" value="ACCCTRFRASEB"/>
</dbReference>
<feature type="binding site" evidence="5">
    <location>
        <position position="31"/>
    </location>
    <ligand>
        <name>Zn(2+)</name>
        <dbReference type="ChEBI" id="CHEBI:29105"/>
    </ligand>
</feature>
<comment type="pathway">
    <text evidence="5">Lipid metabolism; malonyl-CoA biosynthesis; malonyl-CoA from acetyl-CoA: step 1/1.</text>
</comment>
<keyword evidence="2 5" id="KW-0808">Transferase</keyword>
<keyword evidence="5" id="KW-0963">Cytoplasm</keyword>
<dbReference type="PROSITE" id="PS50980">
    <property type="entry name" value="COA_CT_NTER"/>
    <property type="match status" value="1"/>
</dbReference>
<evidence type="ECO:0000256" key="1">
    <source>
        <dbReference type="ARBA" id="ARBA00022516"/>
    </source>
</evidence>
<comment type="cofactor">
    <cofactor evidence="5">
        <name>Zn(2+)</name>
        <dbReference type="ChEBI" id="CHEBI:29105"/>
    </cofactor>
    <text evidence="5">Binds 1 zinc ion per subunit.</text>
</comment>
<dbReference type="NCBIfam" id="TIGR00515">
    <property type="entry name" value="accD"/>
    <property type="match status" value="1"/>
</dbReference>
<dbReference type="GO" id="GO:0005524">
    <property type="term" value="F:ATP binding"/>
    <property type="evidence" value="ECO:0007669"/>
    <property type="project" value="UniProtKB-KW"/>
</dbReference>
<comment type="similarity">
    <text evidence="5">Belongs to the AccD/PCCB family.</text>
</comment>
<dbReference type="SUPFAM" id="SSF52096">
    <property type="entry name" value="ClpP/crotonase"/>
    <property type="match status" value="1"/>
</dbReference>
<dbReference type="InterPro" id="IPR011762">
    <property type="entry name" value="COA_CT_N"/>
</dbReference>
<comment type="function">
    <text evidence="5">Component of the acetyl coenzyme A carboxylase (ACC) complex. Biotin carboxylase (BC) catalyzes the carboxylation of biotin on its carrier protein (BCCP) and then the CO(2) group is transferred by the transcarboxylase to acetyl-CoA to form malonyl-CoA.</text>
</comment>
<feature type="binding site" evidence="5">
    <location>
        <position position="52"/>
    </location>
    <ligand>
        <name>Zn(2+)</name>
        <dbReference type="ChEBI" id="CHEBI:29105"/>
    </ligand>
</feature>
<gene>
    <name evidence="5" type="primary">accD</name>
    <name evidence="7" type="ORF">SAMN04488113_10181</name>
</gene>
<dbReference type="Gene3D" id="3.90.226.10">
    <property type="entry name" value="2-enoyl-CoA Hydratase, Chain A, domain 1"/>
    <property type="match status" value="1"/>
</dbReference>
<feature type="binding site" evidence="5">
    <location>
        <position position="34"/>
    </location>
    <ligand>
        <name>Zn(2+)</name>
        <dbReference type="ChEBI" id="CHEBI:29105"/>
    </ligand>
</feature>
<feature type="domain" description="CoA carboxyltransferase N-terminal" evidence="6">
    <location>
        <begin position="27"/>
        <end position="289"/>
    </location>
</feature>
<sequence>MRLFKKRPYISLQKTEAQNGPQVPDGMFEKCPNCQRPIYVKSLGKSRRCPNCHYTFRISAQERLAITIDAGTFNEWNSKVKTVNPLDFPDYENKITKTQAKTGLTEAVLTGEAQINGHKTAIGIMDSHFIMGSMGQAVGEKITRLFEKALEKELPVVLFTASGGARMQEGIFSLMQMAKTSAAIKRFSDKGLFYLTVLTDPTTGGVTASFAMEGDIILAEPGSLVGFAGKRVIEQTIKASLPDDFQLAETVMKNGFIDQIIEREKLKQVIASLIDMHSYSDEKEGERYE</sequence>